<name>A0A2G2W151_CAPBA</name>
<dbReference type="InterPro" id="IPR001229">
    <property type="entry name" value="Jacalin-like_lectin_dom"/>
</dbReference>
<dbReference type="Pfam" id="PF01419">
    <property type="entry name" value="Jacalin"/>
    <property type="match status" value="1"/>
</dbReference>
<evidence type="ECO:0000259" key="3">
    <source>
        <dbReference type="PROSITE" id="PS51752"/>
    </source>
</evidence>
<gene>
    <name evidence="4" type="ORF">CQW23_22531</name>
</gene>
<keyword evidence="2" id="KW-0430">Lectin</keyword>
<comment type="similarity">
    <text evidence="1">Belongs to the jacalin lectin family.</text>
</comment>
<evidence type="ECO:0000256" key="1">
    <source>
        <dbReference type="ARBA" id="ARBA00006568"/>
    </source>
</evidence>
<dbReference type="InterPro" id="IPR036404">
    <property type="entry name" value="Jacalin-like_lectin_dom_sf"/>
</dbReference>
<reference evidence="4 5" key="1">
    <citation type="journal article" date="2017" name="Genome Biol.">
        <title>New reference genome sequences of hot pepper reveal the massive evolution of plant disease-resistance genes by retroduplication.</title>
        <authorList>
            <person name="Kim S."/>
            <person name="Park J."/>
            <person name="Yeom S.I."/>
            <person name="Kim Y.M."/>
            <person name="Seo E."/>
            <person name="Kim K.T."/>
            <person name="Kim M.S."/>
            <person name="Lee J.M."/>
            <person name="Cheong K."/>
            <person name="Shin H.S."/>
            <person name="Kim S.B."/>
            <person name="Han K."/>
            <person name="Lee J."/>
            <person name="Park M."/>
            <person name="Lee H.A."/>
            <person name="Lee H.Y."/>
            <person name="Lee Y."/>
            <person name="Oh S."/>
            <person name="Lee J.H."/>
            <person name="Choi E."/>
            <person name="Choi E."/>
            <person name="Lee S.E."/>
            <person name="Jeon J."/>
            <person name="Kim H."/>
            <person name="Choi G."/>
            <person name="Song H."/>
            <person name="Lee J."/>
            <person name="Lee S.C."/>
            <person name="Kwon J.K."/>
            <person name="Lee H.Y."/>
            <person name="Koo N."/>
            <person name="Hong Y."/>
            <person name="Kim R.W."/>
            <person name="Kang W.H."/>
            <person name="Huh J.H."/>
            <person name="Kang B.C."/>
            <person name="Yang T.J."/>
            <person name="Lee Y.H."/>
            <person name="Bennetzen J.L."/>
            <person name="Choi D."/>
        </authorList>
    </citation>
    <scope>NUCLEOTIDE SEQUENCE [LARGE SCALE GENOMIC DNA]</scope>
    <source>
        <strain evidence="5">cv. PBC81</strain>
    </source>
</reference>
<dbReference type="SMART" id="SM00915">
    <property type="entry name" value="Jacalin"/>
    <property type="match status" value="1"/>
</dbReference>
<dbReference type="Proteomes" id="UP000224567">
    <property type="component" value="Unassembled WGS sequence"/>
</dbReference>
<evidence type="ECO:0000313" key="5">
    <source>
        <dbReference type="Proteomes" id="UP000224567"/>
    </source>
</evidence>
<dbReference type="OrthoDB" id="581739at2759"/>
<organism evidence="4 5">
    <name type="scientific">Capsicum baccatum</name>
    <name type="common">Peruvian pepper</name>
    <dbReference type="NCBI Taxonomy" id="33114"/>
    <lineage>
        <taxon>Eukaryota</taxon>
        <taxon>Viridiplantae</taxon>
        <taxon>Streptophyta</taxon>
        <taxon>Embryophyta</taxon>
        <taxon>Tracheophyta</taxon>
        <taxon>Spermatophyta</taxon>
        <taxon>Magnoliopsida</taxon>
        <taxon>eudicotyledons</taxon>
        <taxon>Gunneridae</taxon>
        <taxon>Pentapetalae</taxon>
        <taxon>asterids</taxon>
        <taxon>lamiids</taxon>
        <taxon>Solanales</taxon>
        <taxon>Solanaceae</taxon>
        <taxon>Solanoideae</taxon>
        <taxon>Capsiceae</taxon>
        <taxon>Capsicum</taxon>
    </lineage>
</organism>
<evidence type="ECO:0000256" key="2">
    <source>
        <dbReference type="ARBA" id="ARBA00022734"/>
    </source>
</evidence>
<dbReference type="SUPFAM" id="SSF51101">
    <property type="entry name" value="Mannose-binding lectins"/>
    <property type="match status" value="1"/>
</dbReference>
<dbReference type="PROSITE" id="PS51752">
    <property type="entry name" value="JACALIN_LECTIN"/>
    <property type="match status" value="1"/>
</dbReference>
<dbReference type="PANTHER" id="PTHR47293:SF60">
    <property type="entry name" value="INACTIVE PROTEIN RESTRICTED TEV MOVEMENT 1-LIKE"/>
    <property type="match status" value="1"/>
</dbReference>
<feature type="domain" description="Jacalin-type lectin" evidence="3">
    <location>
        <begin position="3"/>
        <end position="121"/>
    </location>
</feature>
<dbReference type="AlphaFoldDB" id="A0A2G2W151"/>
<protein>
    <recommendedName>
        <fullName evidence="3">Jacalin-type lectin domain-containing protein</fullName>
    </recommendedName>
</protein>
<dbReference type="Gene3D" id="2.100.10.30">
    <property type="entry name" value="Jacalin-like lectin domain"/>
    <property type="match status" value="1"/>
</dbReference>
<accession>A0A2G2W151</accession>
<comment type="caution">
    <text evidence="4">The sequence shown here is derived from an EMBL/GenBank/DDBJ whole genome shotgun (WGS) entry which is preliminary data.</text>
</comment>
<sequence>MTMIKVKAAGGCGGTIWDEKGRDQVAGVYVYYTDSKVFALQFIFHEKGKFVKSVRHGVSQMNESYTAVVFDHPSEYLTTVTGSVIPFFRTGLHSIAFITNKGSYGPFGASKRCKKPRPVPL</sequence>
<proteinExistence type="inferred from homology"/>
<keyword evidence="5" id="KW-1185">Reference proteome</keyword>
<reference evidence="5" key="2">
    <citation type="journal article" date="2017" name="J. Anim. Genet.">
        <title>Multiple reference genome sequences of hot pepper reveal the massive evolution of plant disease resistance genes by retroduplication.</title>
        <authorList>
            <person name="Kim S."/>
            <person name="Park J."/>
            <person name="Yeom S.-I."/>
            <person name="Kim Y.-M."/>
            <person name="Seo E."/>
            <person name="Kim K.-T."/>
            <person name="Kim M.-S."/>
            <person name="Lee J.M."/>
            <person name="Cheong K."/>
            <person name="Shin H.-S."/>
            <person name="Kim S.-B."/>
            <person name="Han K."/>
            <person name="Lee J."/>
            <person name="Park M."/>
            <person name="Lee H.-A."/>
            <person name="Lee H.-Y."/>
            <person name="Lee Y."/>
            <person name="Oh S."/>
            <person name="Lee J.H."/>
            <person name="Choi E."/>
            <person name="Choi E."/>
            <person name="Lee S.E."/>
            <person name="Jeon J."/>
            <person name="Kim H."/>
            <person name="Choi G."/>
            <person name="Song H."/>
            <person name="Lee J."/>
            <person name="Lee S.-C."/>
            <person name="Kwon J.-K."/>
            <person name="Lee H.-Y."/>
            <person name="Koo N."/>
            <person name="Hong Y."/>
            <person name="Kim R.W."/>
            <person name="Kang W.-H."/>
            <person name="Huh J.H."/>
            <person name="Kang B.-C."/>
            <person name="Yang T.-J."/>
            <person name="Lee Y.-H."/>
            <person name="Bennetzen J.L."/>
            <person name="Choi D."/>
        </authorList>
    </citation>
    <scope>NUCLEOTIDE SEQUENCE [LARGE SCALE GENOMIC DNA]</scope>
    <source>
        <strain evidence="5">cv. PBC81</strain>
    </source>
</reference>
<dbReference type="GO" id="GO:0030246">
    <property type="term" value="F:carbohydrate binding"/>
    <property type="evidence" value="ECO:0007669"/>
    <property type="project" value="UniProtKB-KW"/>
</dbReference>
<dbReference type="EMBL" id="MLFT02000009">
    <property type="protein sequence ID" value="PHT38958.1"/>
    <property type="molecule type" value="Genomic_DNA"/>
</dbReference>
<evidence type="ECO:0000313" key="4">
    <source>
        <dbReference type="EMBL" id="PHT38958.1"/>
    </source>
</evidence>
<dbReference type="PANTHER" id="PTHR47293">
    <property type="entry name" value="JACALIN-RELATED LECTIN 3"/>
    <property type="match status" value="1"/>
</dbReference>